<accession>A0AAU9RIV3</accession>
<dbReference type="PROSITE" id="PS50090">
    <property type="entry name" value="MYB_LIKE"/>
    <property type="match status" value="2"/>
</dbReference>
<evidence type="ECO:0000256" key="1">
    <source>
        <dbReference type="ARBA" id="ARBA00004123"/>
    </source>
</evidence>
<comment type="caution">
    <text evidence="9">The sequence shown here is derived from an EMBL/GenBank/DDBJ whole genome shotgun (WGS) entry which is preliminary data.</text>
</comment>
<evidence type="ECO:0000256" key="6">
    <source>
        <dbReference type="ARBA" id="ARBA00023242"/>
    </source>
</evidence>
<evidence type="ECO:0000313" key="9">
    <source>
        <dbReference type="EMBL" id="CAH2042909.1"/>
    </source>
</evidence>
<evidence type="ECO:0000313" key="10">
    <source>
        <dbReference type="Proteomes" id="UP000836841"/>
    </source>
</evidence>
<dbReference type="InterPro" id="IPR015495">
    <property type="entry name" value="Myb_TF_plants"/>
</dbReference>
<dbReference type="InterPro" id="IPR001005">
    <property type="entry name" value="SANT/Myb"/>
</dbReference>
<evidence type="ECO:0000256" key="3">
    <source>
        <dbReference type="ARBA" id="ARBA00023015"/>
    </source>
</evidence>
<dbReference type="PANTHER" id="PTHR10641">
    <property type="entry name" value="MYB FAMILY TRANSCRIPTION FACTOR"/>
    <property type="match status" value="1"/>
</dbReference>
<feature type="domain" description="HTH myb-type" evidence="8">
    <location>
        <begin position="12"/>
        <end position="65"/>
    </location>
</feature>
<dbReference type="InterPro" id="IPR017930">
    <property type="entry name" value="Myb_dom"/>
</dbReference>
<dbReference type="GO" id="GO:0003677">
    <property type="term" value="F:DNA binding"/>
    <property type="evidence" value="ECO:0007669"/>
    <property type="project" value="UniProtKB-KW"/>
</dbReference>
<feature type="domain" description="HTH myb-type" evidence="8">
    <location>
        <begin position="66"/>
        <end position="102"/>
    </location>
</feature>
<sequence>MVRARFCSQTGLKKGTWSPDEDQKLINYIKRHGIWNWSEMPKFADLRRSGKSCRLRWVNYLKPNIKRGNFTRDEEETILKMHEKLGNKWSAIAAVSPRENRQ</sequence>
<dbReference type="Gene3D" id="1.10.10.60">
    <property type="entry name" value="Homeodomain-like"/>
    <property type="match status" value="2"/>
</dbReference>
<reference evidence="9 10" key="1">
    <citation type="submission" date="2022-03" db="EMBL/GenBank/DDBJ databases">
        <authorList>
            <person name="Nunn A."/>
            <person name="Chopra R."/>
            <person name="Nunn A."/>
            <person name="Contreras Garrido A."/>
        </authorList>
    </citation>
    <scope>NUCLEOTIDE SEQUENCE [LARGE SCALE GENOMIC DNA]</scope>
</reference>
<keyword evidence="6" id="KW-0539">Nucleus</keyword>
<dbReference type="FunFam" id="1.10.10.60:FF:000015">
    <property type="entry name" value="Transcription factor RAX3"/>
    <property type="match status" value="1"/>
</dbReference>
<name>A0AAU9RIV3_THLAR</name>
<evidence type="ECO:0000259" key="7">
    <source>
        <dbReference type="PROSITE" id="PS50090"/>
    </source>
</evidence>
<dbReference type="Pfam" id="PF00249">
    <property type="entry name" value="Myb_DNA-binding"/>
    <property type="match status" value="2"/>
</dbReference>
<dbReference type="CDD" id="cd00167">
    <property type="entry name" value="SANT"/>
    <property type="match status" value="1"/>
</dbReference>
<dbReference type="SUPFAM" id="SSF46689">
    <property type="entry name" value="Homeodomain-like"/>
    <property type="match status" value="1"/>
</dbReference>
<gene>
    <name evidence="9" type="ORF">TAV2_LOCUS4872</name>
</gene>
<keyword evidence="3" id="KW-0805">Transcription regulation</keyword>
<keyword evidence="10" id="KW-1185">Reference proteome</keyword>
<dbReference type="InterPro" id="IPR009057">
    <property type="entry name" value="Homeodomain-like_sf"/>
</dbReference>
<evidence type="ECO:0000256" key="2">
    <source>
        <dbReference type="ARBA" id="ARBA00022737"/>
    </source>
</evidence>
<organism evidence="9 10">
    <name type="scientific">Thlaspi arvense</name>
    <name type="common">Field penny-cress</name>
    <dbReference type="NCBI Taxonomy" id="13288"/>
    <lineage>
        <taxon>Eukaryota</taxon>
        <taxon>Viridiplantae</taxon>
        <taxon>Streptophyta</taxon>
        <taxon>Embryophyta</taxon>
        <taxon>Tracheophyta</taxon>
        <taxon>Spermatophyta</taxon>
        <taxon>Magnoliopsida</taxon>
        <taxon>eudicotyledons</taxon>
        <taxon>Gunneridae</taxon>
        <taxon>Pentapetalae</taxon>
        <taxon>rosids</taxon>
        <taxon>malvids</taxon>
        <taxon>Brassicales</taxon>
        <taxon>Brassicaceae</taxon>
        <taxon>Thlaspideae</taxon>
        <taxon>Thlaspi</taxon>
    </lineage>
</organism>
<dbReference type="EMBL" id="CAJVSB020000221">
    <property type="protein sequence ID" value="CAH2042909.1"/>
    <property type="molecule type" value="Genomic_DNA"/>
</dbReference>
<keyword evidence="2" id="KW-0677">Repeat</keyword>
<dbReference type="AlphaFoldDB" id="A0AAU9RIV3"/>
<protein>
    <submittedName>
        <fullName evidence="9">Uncharacterized protein</fullName>
    </submittedName>
</protein>
<evidence type="ECO:0000256" key="4">
    <source>
        <dbReference type="ARBA" id="ARBA00023125"/>
    </source>
</evidence>
<evidence type="ECO:0000259" key="8">
    <source>
        <dbReference type="PROSITE" id="PS51294"/>
    </source>
</evidence>
<dbReference type="SMART" id="SM00717">
    <property type="entry name" value="SANT"/>
    <property type="match status" value="2"/>
</dbReference>
<comment type="subcellular location">
    <subcellularLocation>
        <location evidence="1">Nucleus</location>
    </subcellularLocation>
</comment>
<feature type="domain" description="Myb-like" evidence="7">
    <location>
        <begin position="62"/>
        <end position="102"/>
    </location>
</feature>
<feature type="domain" description="Myb-like" evidence="7">
    <location>
        <begin position="9"/>
        <end position="61"/>
    </location>
</feature>
<proteinExistence type="predicted"/>
<dbReference type="PROSITE" id="PS51294">
    <property type="entry name" value="HTH_MYB"/>
    <property type="match status" value="2"/>
</dbReference>
<dbReference type="GO" id="GO:0005634">
    <property type="term" value="C:nucleus"/>
    <property type="evidence" value="ECO:0007669"/>
    <property type="project" value="UniProtKB-SubCell"/>
</dbReference>
<dbReference type="Proteomes" id="UP000836841">
    <property type="component" value="Unassembled WGS sequence"/>
</dbReference>
<keyword evidence="5" id="KW-0804">Transcription</keyword>
<keyword evidence="4" id="KW-0238">DNA-binding</keyword>
<evidence type="ECO:0000256" key="5">
    <source>
        <dbReference type="ARBA" id="ARBA00023163"/>
    </source>
</evidence>
<dbReference type="PANTHER" id="PTHR10641:SF1244">
    <property type="entry name" value="TRICHOME DIFFERENTIATION PROTEIN GL1-LIKE"/>
    <property type="match status" value="1"/>
</dbReference>